<dbReference type="Pfam" id="PF13920">
    <property type="entry name" value="zf-C3HC4_3"/>
    <property type="match status" value="1"/>
</dbReference>
<sequence length="86" mass="9570">MTGAVPWVASIAQGEVRPAQPRREDLDSETREQCLVCLDGPRHYGFLHSGTMHLGVCGNCLPSVRQRGVTECIVCRSRIDQIIRVH</sequence>
<dbReference type="Proteomes" id="UP000815325">
    <property type="component" value="Unassembled WGS sequence"/>
</dbReference>
<evidence type="ECO:0008006" key="3">
    <source>
        <dbReference type="Google" id="ProtNLM"/>
    </source>
</evidence>
<dbReference type="InterPro" id="IPR013083">
    <property type="entry name" value="Znf_RING/FYVE/PHD"/>
</dbReference>
<organism evidence="1 2">
    <name type="scientific">Dunaliella salina</name>
    <name type="common">Green alga</name>
    <name type="synonym">Protococcus salinus</name>
    <dbReference type="NCBI Taxonomy" id="3046"/>
    <lineage>
        <taxon>Eukaryota</taxon>
        <taxon>Viridiplantae</taxon>
        <taxon>Chlorophyta</taxon>
        <taxon>core chlorophytes</taxon>
        <taxon>Chlorophyceae</taxon>
        <taxon>CS clade</taxon>
        <taxon>Chlamydomonadales</taxon>
        <taxon>Dunaliellaceae</taxon>
        <taxon>Dunaliella</taxon>
    </lineage>
</organism>
<proteinExistence type="predicted"/>
<dbReference type="EMBL" id="MU070212">
    <property type="protein sequence ID" value="KAF5829044.1"/>
    <property type="molecule type" value="Genomic_DNA"/>
</dbReference>
<protein>
    <recommendedName>
        <fullName evidence="3">RING-type domain-containing protein</fullName>
    </recommendedName>
</protein>
<evidence type="ECO:0000313" key="1">
    <source>
        <dbReference type="EMBL" id="KAF5829044.1"/>
    </source>
</evidence>
<reference evidence="1" key="1">
    <citation type="submission" date="2017-08" db="EMBL/GenBank/DDBJ databases">
        <authorList>
            <person name="Polle J.E."/>
            <person name="Barry K."/>
            <person name="Cushman J."/>
            <person name="Schmutz J."/>
            <person name="Tran D."/>
            <person name="Hathwaick L.T."/>
            <person name="Yim W.C."/>
            <person name="Jenkins J."/>
            <person name="Mckie-Krisberg Z.M."/>
            <person name="Prochnik S."/>
            <person name="Lindquist E."/>
            <person name="Dockter R.B."/>
            <person name="Adam C."/>
            <person name="Molina H."/>
            <person name="Bunkerborg J."/>
            <person name="Jin E."/>
            <person name="Buchheim M."/>
            <person name="Magnuson J."/>
        </authorList>
    </citation>
    <scope>NUCLEOTIDE SEQUENCE</scope>
    <source>
        <strain evidence="1">CCAP 19/18</strain>
    </source>
</reference>
<evidence type="ECO:0000313" key="2">
    <source>
        <dbReference type="Proteomes" id="UP000815325"/>
    </source>
</evidence>
<gene>
    <name evidence="1" type="ORF">DUNSADRAFT_16648</name>
</gene>
<keyword evidence="2" id="KW-1185">Reference proteome</keyword>
<comment type="caution">
    <text evidence="1">The sequence shown here is derived from an EMBL/GenBank/DDBJ whole genome shotgun (WGS) entry which is preliminary data.</text>
</comment>
<dbReference type="Gene3D" id="3.30.40.10">
    <property type="entry name" value="Zinc/RING finger domain, C3HC4 (zinc finger)"/>
    <property type="match status" value="1"/>
</dbReference>
<accession>A0ABQ7G365</accession>
<name>A0ABQ7G365_DUNSA</name>